<feature type="chain" id="PRO_5020425845" evidence="1">
    <location>
        <begin position="28"/>
        <end position="247"/>
    </location>
</feature>
<feature type="signal peptide" evidence="1">
    <location>
        <begin position="1"/>
        <end position="27"/>
    </location>
</feature>
<name>A0A4Q9GVM6_9BURK</name>
<reference evidence="2 3" key="1">
    <citation type="submission" date="2019-02" db="EMBL/GenBank/DDBJ databases">
        <title>Aquabacterium sp. strain KMB7.</title>
        <authorList>
            <person name="Chen W.-M."/>
        </authorList>
    </citation>
    <scope>NUCLEOTIDE SEQUENCE [LARGE SCALE GENOMIC DNA]</scope>
    <source>
        <strain evidence="2 3">KMB7</strain>
    </source>
</reference>
<dbReference type="Proteomes" id="UP000292120">
    <property type="component" value="Unassembled WGS sequence"/>
</dbReference>
<evidence type="ECO:0000313" key="3">
    <source>
        <dbReference type="Proteomes" id="UP000292120"/>
    </source>
</evidence>
<protein>
    <submittedName>
        <fullName evidence="2">Uncharacterized protein</fullName>
    </submittedName>
</protein>
<keyword evidence="3" id="KW-1185">Reference proteome</keyword>
<evidence type="ECO:0000313" key="2">
    <source>
        <dbReference type="EMBL" id="TBO27926.1"/>
    </source>
</evidence>
<comment type="caution">
    <text evidence="2">The sequence shown here is derived from an EMBL/GenBank/DDBJ whole genome shotgun (WGS) entry which is preliminary data.</text>
</comment>
<accession>A0A4Q9GVM6</accession>
<dbReference type="AlphaFoldDB" id="A0A4Q9GVM6"/>
<sequence>MRVFFHSWTALGLALGVAVLTSASAWAELPQRNLLVSWRLSSSDTARVQQRGVQGGVVVSTQGGMAGQGMVTYGTREGTDSRQAEMQVLVLNGQAARLQIGQQQPVTQWQFLVSPPAGGGVPSHPGGALVQALGSTVMVEQNQGLKVRPRWSGRGVVQLDFEVQGDVANGLNNGLPTGLQRRLQAAAGQPATTEQVQAQAVVAVPMDQWVAVARSGRQVVRSQRGTWSTDEVDQGGSTVLEIKVSLP</sequence>
<evidence type="ECO:0000256" key="1">
    <source>
        <dbReference type="SAM" id="SignalP"/>
    </source>
</evidence>
<keyword evidence="1" id="KW-0732">Signal</keyword>
<organism evidence="2 3">
    <name type="scientific">Aquabacterium lacunae</name>
    <dbReference type="NCBI Taxonomy" id="2528630"/>
    <lineage>
        <taxon>Bacteria</taxon>
        <taxon>Pseudomonadati</taxon>
        <taxon>Pseudomonadota</taxon>
        <taxon>Betaproteobacteria</taxon>
        <taxon>Burkholderiales</taxon>
        <taxon>Aquabacterium</taxon>
    </lineage>
</organism>
<gene>
    <name evidence="2" type="ORF">EYS42_15955</name>
</gene>
<proteinExistence type="predicted"/>
<dbReference type="EMBL" id="SIXI01000008">
    <property type="protein sequence ID" value="TBO27926.1"/>
    <property type="molecule type" value="Genomic_DNA"/>
</dbReference>